<gene>
    <name evidence="1" type="ORF">BFJ69_g3613</name>
</gene>
<reference evidence="1 2" key="1">
    <citation type="journal article" date="2018" name="Sci. Rep.">
        <title>Characterisation of pathogen-specific regions and novel effector candidates in Fusarium oxysporum f. sp. cepae.</title>
        <authorList>
            <person name="Armitage A.D."/>
            <person name="Taylor A."/>
            <person name="Sobczyk M.K."/>
            <person name="Baxter L."/>
            <person name="Greenfield B.P."/>
            <person name="Bates H.J."/>
            <person name="Wilson F."/>
            <person name="Jackson A.C."/>
            <person name="Ott S."/>
            <person name="Harrison R.J."/>
            <person name="Clarkson J.P."/>
        </authorList>
    </citation>
    <scope>NUCLEOTIDE SEQUENCE [LARGE SCALE GENOMIC DNA]</scope>
    <source>
        <strain evidence="1 2">Fo_A13</strain>
    </source>
</reference>
<sequence length="38" mass="4201">MLGLSIAETDQKLDLRPMDTLSIIVFVKPVNALCVKVE</sequence>
<organism evidence="1 2">
    <name type="scientific">Fusarium oxysporum</name>
    <name type="common">Fusarium vascular wilt</name>
    <dbReference type="NCBI Taxonomy" id="5507"/>
    <lineage>
        <taxon>Eukaryota</taxon>
        <taxon>Fungi</taxon>
        <taxon>Dikarya</taxon>
        <taxon>Ascomycota</taxon>
        <taxon>Pezizomycotina</taxon>
        <taxon>Sordariomycetes</taxon>
        <taxon>Hypocreomycetidae</taxon>
        <taxon>Hypocreales</taxon>
        <taxon>Nectriaceae</taxon>
        <taxon>Fusarium</taxon>
        <taxon>Fusarium oxysporum species complex</taxon>
    </lineage>
</organism>
<evidence type="ECO:0000313" key="1">
    <source>
        <dbReference type="EMBL" id="RKK81641.1"/>
    </source>
</evidence>
<dbReference type="EMBL" id="MRCX01000021">
    <property type="protein sequence ID" value="RKK81641.1"/>
    <property type="molecule type" value="Genomic_DNA"/>
</dbReference>
<dbReference type="AlphaFoldDB" id="A0A420NN80"/>
<proteinExistence type="predicted"/>
<accession>A0A420NN80</accession>
<comment type="caution">
    <text evidence="1">The sequence shown here is derived from an EMBL/GenBank/DDBJ whole genome shotgun (WGS) entry which is preliminary data.</text>
</comment>
<evidence type="ECO:0000313" key="2">
    <source>
        <dbReference type="Proteomes" id="UP000285084"/>
    </source>
</evidence>
<protein>
    <submittedName>
        <fullName evidence="1">Uncharacterized protein</fullName>
    </submittedName>
</protein>
<dbReference type="Proteomes" id="UP000285084">
    <property type="component" value="Unassembled WGS sequence"/>
</dbReference>
<name>A0A420NN80_FUSOX</name>